<dbReference type="Pfam" id="PF00069">
    <property type="entry name" value="Pkinase"/>
    <property type="match status" value="1"/>
</dbReference>
<dbReference type="InterPro" id="IPR000719">
    <property type="entry name" value="Prot_kinase_dom"/>
</dbReference>
<keyword evidence="2" id="KW-0723">Serine/threonine-protein kinase</keyword>
<name>A0A085WB46_9BACT</name>
<protein>
    <recommendedName>
        <fullName evidence="1">non-specific serine/threonine protein kinase</fullName>
        <ecNumber evidence="1">2.7.11.1</ecNumber>
    </recommendedName>
</protein>
<evidence type="ECO:0000256" key="8">
    <source>
        <dbReference type="ARBA" id="ARBA00048679"/>
    </source>
</evidence>
<dbReference type="PANTHER" id="PTHR43671:SF98">
    <property type="entry name" value="SERINE_THREONINE-PROTEIN KINASE NEK11"/>
    <property type="match status" value="1"/>
</dbReference>
<evidence type="ECO:0000256" key="5">
    <source>
        <dbReference type="ARBA" id="ARBA00022777"/>
    </source>
</evidence>
<dbReference type="OrthoDB" id="9801841at2"/>
<dbReference type="InterPro" id="IPR050660">
    <property type="entry name" value="NEK_Ser/Thr_kinase"/>
</dbReference>
<comment type="catalytic activity">
    <reaction evidence="7">
        <text>L-threonyl-[protein] + ATP = O-phospho-L-threonyl-[protein] + ADP + H(+)</text>
        <dbReference type="Rhea" id="RHEA:46608"/>
        <dbReference type="Rhea" id="RHEA-COMP:11060"/>
        <dbReference type="Rhea" id="RHEA-COMP:11605"/>
        <dbReference type="ChEBI" id="CHEBI:15378"/>
        <dbReference type="ChEBI" id="CHEBI:30013"/>
        <dbReference type="ChEBI" id="CHEBI:30616"/>
        <dbReference type="ChEBI" id="CHEBI:61977"/>
        <dbReference type="ChEBI" id="CHEBI:456216"/>
        <dbReference type="EC" id="2.7.11.1"/>
    </reaction>
</comment>
<dbReference type="EMBL" id="JMCB01000013">
    <property type="protein sequence ID" value="KFE64909.1"/>
    <property type="molecule type" value="Genomic_DNA"/>
</dbReference>
<feature type="compositionally biased region" description="Low complexity" evidence="9">
    <location>
        <begin position="383"/>
        <end position="395"/>
    </location>
</feature>
<dbReference type="PANTHER" id="PTHR43671">
    <property type="entry name" value="SERINE/THREONINE-PROTEIN KINASE NEK"/>
    <property type="match status" value="1"/>
</dbReference>
<keyword evidence="6" id="KW-0067">ATP-binding</keyword>
<keyword evidence="4" id="KW-0547">Nucleotide-binding</keyword>
<dbReference type="SUPFAM" id="SSF56112">
    <property type="entry name" value="Protein kinase-like (PK-like)"/>
    <property type="match status" value="1"/>
</dbReference>
<sequence length="479" mass="51595">MSSSSLSSLHPAALPPGTPVGPFRVLEWAGRGVNGAVYRAERIGREHLPPVALKLAVLPEDPRYLREQELLSRSHHPHIPRLVGAGLWVSPEGARHPFVAMQWIDGVPLYDWGRMFRPSAQQQLRLLAQAALTLQYLHAQDALHRDFKGDNLLVRRWDCRLFLMDFGSSIYPGADTLTPQQLPPGTPAYRSPEAWLFTLQPHQASERYRAGPADDVFALGVTACVLATGRYPEMGVPRKDEQGRAHLDALKLPRALFSDRVAPPLRELILRMLAILPEERPTAAKLTPALEQAAEALGPSSPSLRAPQPEAGRADAMGARRAPPEPVWRPWLVVAAGALGLWAGALVQQAPQSVGEEPPRAAPAVPLSATPEAAETDTAGLGEAASAPLEPAPSLDSTRAVAESLPEPSEGQAQPDKKGRCPHPQQVVLNGGCWARTKVSNGECDVLGGQMYQQACYVPVLPGKQGRPSTSGAGRPHPQ</sequence>
<organism evidence="11 12">
    <name type="scientific">Hyalangium minutum</name>
    <dbReference type="NCBI Taxonomy" id="394096"/>
    <lineage>
        <taxon>Bacteria</taxon>
        <taxon>Pseudomonadati</taxon>
        <taxon>Myxococcota</taxon>
        <taxon>Myxococcia</taxon>
        <taxon>Myxococcales</taxon>
        <taxon>Cystobacterineae</taxon>
        <taxon>Archangiaceae</taxon>
        <taxon>Hyalangium</taxon>
    </lineage>
</organism>
<dbReference type="PROSITE" id="PS50011">
    <property type="entry name" value="PROTEIN_KINASE_DOM"/>
    <property type="match status" value="1"/>
</dbReference>
<evidence type="ECO:0000256" key="3">
    <source>
        <dbReference type="ARBA" id="ARBA00022679"/>
    </source>
</evidence>
<dbReference type="EC" id="2.7.11.1" evidence="1"/>
<dbReference type="STRING" id="394096.DB31_1927"/>
<dbReference type="RefSeq" id="WP_044193885.1">
    <property type="nucleotide sequence ID" value="NZ_JMCB01000013.1"/>
</dbReference>
<dbReference type="GO" id="GO:0004674">
    <property type="term" value="F:protein serine/threonine kinase activity"/>
    <property type="evidence" value="ECO:0007669"/>
    <property type="project" value="UniProtKB-KW"/>
</dbReference>
<proteinExistence type="predicted"/>
<comment type="catalytic activity">
    <reaction evidence="8">
        <text>L-seryl-[protein] + ATP = O-phospho-L-seryl-[protein] + ADP + H(+)</text>
        <dbReference type="Rhea" id="RHEA:17989"/>
        <dbReference type="Rhea" id="RHEA-COMP:9863"/>
        <dbReference type="Rhea" id="RHEA-COMP:11604"/>
        <dbReference type="ChEBI" id="CHEBI:15378"/>
        <dbReference type="ChEBI" id="CHEBI:29999"/>
        <dbReference type="ChEBI" id="CHEBI:30616"/>
        <dbReference type="ChEBI" id="CHEBI:83421"/>
        <dbReference type="ChEBI" id="CHEBI:456216"/>
        <dbReference type="EC" id="2.7.11.1"/>
    </reaction>
</comment>
<evidence type="ECO:0000256" key="2">
    <source>
        <dbReference type="ARBA" id="ARBA00022527"/>
    </source>
</evidence>
<evidence type="ECO:0000256" key="6">
    <source>
        <dbReference type="ARBA" id="ARBA00022840"/>
    </source>
</evidence>
<keyword evidence="12" id="KW-1185">Reference proteome</keyword>
<dbReference type="AlphaFoldDB" id="A0A085WB46"/>
<feature type="region of interest" description="Disordered" evidence="9">
    <location>
        <begin position="352"/>
        <end position="423"/>
    </location>
</feature>
<feature type="region of interest" description="Disordered" evidence="9">
    <location>
        <begin position="293"/>
        <end position="322"/>
    </location>
</feature>
<keyword evidence="5" id="KW-0418">Kinase</keyword>
<evidence type="ECO:0000256" key="1">
    <source>
        <dbReference type="ARBA" id="ARBA00012513"/>
    </source>
</evidence>
<dbReference type="GO" id="GO:0005524">
    <property type="term" value="F:ATP binding"/>
    <property type="evidence" value="ECO:0007669"/>
    <property type="project" value="UniProtKB-KW"/>
</dbReference>
<dbReference type="InterPro" id="IPR011009">
    <property type="entry name" value="Kinase-like_dom_sf"/>
</dbReference>
<keyword evidence="3" id="KW-0808">Transferase</keyword>
<reference evidence="11 12" key="1">
    <citation type="submission" date="2014-04" db="EMBL/GenBank/DDBJ databases">
        <title>Genome assembly of Hyalangium minutum DSM 14724.</title>
        <authorList>
            <person name="Sharma G."/>
            <person name="Subramanian S."/>
        </authorList>
    </citation>
    <scope>NUCLEOTIDE SEQUENCE [LARGE SCALE GENOMIC DNA]</scope>
    <source>
        <strain evidence="11 12">DSM 14724</strain>
    </source>
</reference>
<evidence type="ECO:0000256" key="7">
    <source>
        <dbReference type="ARBA" id="ARBA00047899"/>
    </source>
</evidence>
<comment type="caution">
    <text evidence="11">The sequence shown here is derived from an EMBL/GenBank/DDBJ whole genome shotgun (WGS) entry which is preliminary data.</text>
</comment>
<evidence type="ECO:0000259" key="10">
    <source>
        <dbReference type="PROSITE" id="PS50011"/>
    </source>
</evidence>
<evidence type="ECO:0000313" key="11">
    <source>
        <dbReference type="EMBL" id="KFE64909.1"/>
    </source>
</evidence>
<dbReference type="Proteomes" id="UP000028725">
    <property type="component" value="Unassembled WGS sequence"/>
</dbReference>
<evidence type="ECO:0000256" key="9">
    <source>
        <dbReference type="SAM" id="MobiDB-lite"/>
    </source>
</evidence>
<feature type="domain" description="Protein kinase" evidence="10">
    <location>
        <begin position="23"/>
        <end position="290"/>
    </location>
</feature>
<evidence type="ECO:0000256" key="4">
    <source>
        <dbReference type="ARBA" id="ARBA00022741"/>
    </source>
</evidence>
<dbReference type="Gene3D" id="3.30.200.20">
    <property type="entry name" value="Phosphorylase Kinase, domain 1"/>
    <property type="match status" value="1"/>
</dbReference>
<dbReference type="Gene3D" id="1.10.510.10">
    <property type="entry name" value="Transferase(Phosphotransferase) domain 1"/>
    <property type="match status" value="1"/>
</dbReference>
<gene>
    <name evidence="11" type="ORF">DB31_1927</name>
</gene>
<dbReference type="CDD" id="cd14014">
    <property type="entry name" value="STKc_PknB_like"/>
    <property type="match status" value="1"/>
</dbReference>
<evidence type="ECO:0000313" key="12">
    <source>
        <dbReference type="Proteomes" id="UP000028725"/>
    </source>
</evidence>
<accession>A0A085WB46</accession>